<feature type="domain" description="RNA-binding protein AU-1/Ribonuclease E/G" evidence="8">
    <location>
        <begin position="159"/>
        <end position="428"/>
    </location>
</feature>
<dbReference type="Pfam" id="PF10150">
    <property type="entry name" value="RNase_E_G"/>
    <property type="match status" value="1"/>
</dbReference>
<feature type="domain" description="RNase E/G thioredoxin-like" evidence="9">
    <location>
        <begin position="439"/>
        <end position="521"/>
    </location>
</feature>
<dbReference type="Gene3D" id="2.40.50.140">
    <property type="entry name" value="Nucleic acid-binding proteins"/>
    <property type="match status" value="1"/>
</dbReference>
<reference evidence="11" key="1">
    <citation type="journal article" date="2017" name="Proc. Natl. Acad. Sci. U.S.A.">
        <title>Simulation of Deepwater Horizon oil plume reveals substrate specialization within a complex community of hydrocarbon-degraders.</title>
        <authorList>
            <person name="Hu P."/>
            <person name="Dubinsky E.A."/>
            <person name="Probst A.J."/>
            <person name="Wang J."/>
            <person name="Sieber C.M.K."/>
            <person name="Tom L.M."/>
            <person name="Gardinali P."/>
            <person name="Banfield J.F."/>
            <person name="Atlas R.M."/>
            <person name="Andersen G.L."/>
        </authorList>
    </citation>
    <scope>NUCLEOTIDE SEQUENCE [LARGE SCALE GENOMIC DNA]</scope>
</reference>
<dbReference type="NCBIfam" id="TIGR00757">
    <property type="entry name" value="RNaseEG"/>
    <property type="match status" value="1"/>
</dbReference>
<dbReference type="InterPro" id="IPR004659">
    <property type="entry name" value="RNase_E/G"/>
</dbReference>
<dbReference type="SUPFAM" id="SSF50249">
    <property type="entry name" value="Nucleic acid-binding proteins"/>
    <property type="match status" value="1"/>
</dbReference>
<evidence type="ECO:0000313" key="10">
    <source>
        <dbReference type="EMBL" id="OUR96387.1"/>
    </source>
</evidence>
<keyword evidence="4" id="KW-0479">Metal-binding</keyword>
<dbReference type="InterPro" id="IPR019307">
    <property type="entry name" value="RNA-bd_AU-1/RNase_E/G"/>
</dbReference>
<comment type="caution">
    <text evidence="10">The sequence shown here is derived from an EMBL/GenBank/DDBJ whole genome shotgun (WGS) entry which is preliminary data.</text>
</comment>
<dbReference type="GO" id="GO:0016787">
    <property type="term" value="F:hydrolase activity"/>
    <property type="evidence" value="ECO:0007669"/>
    <property type="project" value="UniProtKB-KW"/>
</dbReference>
<dbReference type="GO" id="GO:0005737">
    <property type="term" value="C:cytoplasm"/>
    <property type="evidence" value="ECO:0007669"/>
    <property type="project" value="TreeGrafter"/>
</dbReference>
<evidence type="ECO:0000256" key="4">
    <source>
        <dbReference type="ARBA" id="ARBA00022723"/>
    </source>
</evidence>
<dbReference type="Pfam" id="PF20833">
    <property type="entry name" value="RNase_E_G_Thio"/>
    <property type="match status" value="1"/>
</dbReference>
<comment type="cofactor">
    <cofactor evidence="1">
        <name>Mg(2+)</name>
        <dbReference type="ChEBI" id="CHEBI:18420"/>
    </cofactor>
</comment>
<dbReference type="GO" id="GO:0046872">
    <property type="term" value="F:metal ion binding"/>
    <property type="evidence" value="ECO:0007669"/>
    <property type="project" value="UniProtKB-KW"/>
</dbReference>
<dbReference type="InterPro" id="IPR012340">
    <property type="entry name" value="NA-bd_OB-fold"/>
</dbReference>
<dbReference type="EMBL" id="MAAO01000006">
    <property type="protein sequence ID" value="OUR96387.1"/>
    <property type="molecule type" value="Genomic_DNA"/>
</dbReference>
<dbReference type="AlphaFoldDB" id="A0A1Y5F675"/>
<keyword evidence="6" id="KW-0460">Magnesium</keyword>
<keyword evidence="2" id="KW-0963">Cytoplasm</keyword>
<dbReference type="GO" id="GO:0006364">
    <property type="term" value="P:rRNA processing"/>
    <property type="evidence" value="ECO:0007669"/>
    <property type="project" value="TreeGrafter"/>
</dbReference>
<dbReference type="InterPro" id="IPR048583">
    <property type="entry name" value="RNase_E_G_thioredoxin-like"/>
</dbReference>
<name>A0A1Y5F675_9BACT</name>
<keyword evidence="7" id="KW-0694">RNA-binding</keyword>
<protein>
    <submittedName>
        <fullName evidence="10">Ribonuclease E/G</fullName>
    </submittedName>
</protein>
<evidence type="ECO:0000256" key="1">
    <source>
        <dbReference type="ARBA" id="ARBA00001946"/>
    </source>
</evidence>
<sequence>MSKQLIISQTLNECRAALVENGEILDFLMERTVEGVKKVPQVGDIFKGKVVRVLPGMQSAFIDIGWEKAAFLYVDDAYIPTLAEQREMADKTKRMLQSQERVGEIIPDEFSTLGESVNMRFRPDHTTIESFLKEGQEILVQVAKEPISTKGPRVTRQVTLAGRHVVFMPFIEHTGVSRRIENEKERERLRLVLDSIRPEGKGVIARTVAEGQTSKTLKSDFNMLVKIWKDVQKKAEKAKPATACYRDLNFIQRVLRDITDEDVSEIVLDSKDNQKEVEKFTSKYLPSMKGKATLYSETVPIFEKYGVDMEIERGISNKVYLRSGGSLNIDQTEALVSIDVNTGKFVGRKNLEETILRTNMEAVKEIAYQLRLRNCGGIIVIDFIDMEREEARETVYNQLIEALKKDRSKTNVLPISGLGLVEMTRKRTRDTLTRVLCEPCPYCEGTGRVKSTLTVCYDLIRELIKVLNKATGTKVYIYAHPEVTARLCGDDLDLIDNLEEAFGKSLQIRSENNYHIEQYEIFSQEY</sequence>
<dbReference type="PANTHER" id="PTHR30001">
    <property type="entry name" value="RIBONUCLEASE"/>
    <property type="match status" value="1"/>
</dbReference>
<dbReference type="GO" id="GO:0004540">
    <property type="term" value="F:RNA nuclease activity"/>
    <property type="evidence" value="ECO:0007669"/>
    <property type="project" value="InterPro"/>
</dbReference>
<accession>A0A1Y5F675</accession>
<dbReference type="Proteomes" id="UP000196531">
    <property type="component" value="Unassembled WGS sequence"/>
</dbReference>
<evidence type="ECO:0000256" key="5">
    <source>
        <dbReference type="ARBA" id="ARBA00022801"/>
    </source>
</evidence>
<dbReference type="GO" id="GO:0003723">
    <property type="term" value="F:RNA binding"/>
    <property type="evidence" value="ECO:0007669"/>
    <property type="project" value="UniProtKB-KW"/>
</dbReference>
<dbReference type="PANTHER" id="PTHR30001:SF0">
    <property type="entry name" value="RIBONUCLEASE G"/>
    <property type="match status" value="1"/>
</dbReference>
<evidence type="ECO:0000256" key="2">
    <source>
        <dbReference type="ARBA" id="ARBA00022490"/>
    </source>
</evidence>
<evidence type="ECO:0000313" key="11">
    <source>
        <dbReference type="Proteomes" id="UP000196531"/>
    </source>
</evidence>
<evidence type="ECO:0000256" key="3">
    <source>
        <dbReference type="ARBA" id="ARBA00022722"/>
    </source>
</evidence>
<gene>
    <name evidence="10" type="ORF">A9Q84_08525</name>
</gene>
<dbReference type="CDD" id="cd04453">
    <property type="entry name" value="S1_RNase_E"/>
    <property type="match status" value="1"/>
</dbReference>
<evidence type="ECO:0000259" key="9">
    <source>
        <dbReference type="Pfam" id="PF20833"/>
    </source>
</evidence>
<dbReference type="Gene3D" id="3.40.1260.20">
    <property type="entry name" value="Ribonuclease E, catalytic domain"/>
    <property type="match status" value="1"/>
</dbReference>
<evidence type="ECO:0000256" key="6">
    <source>
        <dbReference type="ARBA" id="ARBA00022842"/>
    </source>
</evidence>
<keyword evidence="5" id="KW-0378">Hydrolase</keyword>
<organism evidence="10 11">
    <name type="scientific">Halobacteriovorax marinus</name>
    <dbReference type="NCBI Taxonomy" id="97084"/>
    <lineage>
        <taxon>Bacteria</taxon>
        <taxon>Pseudomonadati</taxon>
        <taxon>Bdellovibrionota</taxon>
        <taxon>Bacteriovoracia</taxon>
        <taxon>Bacteriovoracales</taxon>
        <taxon>Halobacteriovoraceae</taxon>
        <taxon>Halobacteriovorax</taxon>
    </lineage>
</organism>
<evidence type="ECO:0000259" key="8">
    <source>
        <dbReference type="Pfam" id="PF10150"/>
    </source>
</evidence>
<keyword evidence="3" id="KW-0540">Nuclease</keyword>
<evidence type="ECO:0000256" key="7">
    <source>
        <dbReference type="ARBA" id="ARBA00022884"/>
    </source>
</evidence>
<proteinExistence type="predicted"/>